<feature type="compositionally biased region" description="Basic and acidic residues" evidence="1">
    <location>
        <begin position="529"/>
        <end position="539"/>
    </location>
</feature>
<keyword evidence="5" id="KW-1185">Reference proteome</keyword>
<name>A0ABS5YXS4_9ACTN</name>
<protein>
    <recommendedName>
        <fullName evidence="3">Double-GTPase 2 domain-containing protein</fullName>
    </recommendedName>
</protein>
<dbReference type="EMBL" id="JAHKKG010000011">
    <property type="protein sequence ID" value="MBU2668231.1"/>
    <property type="molecule type" value="Genomic_DNA"/>
</dbReference>
<dbReference type="Pfam" id="PF19993">
    <property type="entry name" value="DO-GTPase2"/>
    <property type="match status" value="1"/>
</dbReference>
<evidence type="ECO:0000259" key="3">
    <source>
        <dbReference type="Pfam" id="PF19993"/>
    </source>
</evidence>
<accession>A0ABS5YXS4</accession>
<feature type="region of interest" description="Disordered" evidence="1">
    <location>
        <begin position="520"/>
        <end position="539"/>
    </location>
</feature>
<keyword evidence="2" id="KW-0472">Membrane</keyword>
<evidence type="ECO:0000256" key="2">
    <source>
        <dbReference type="SAM" id="Phobius"/>
    </source>
</evidence>
<sequence>MPVVLVVVAAVVAFGLYLWLCGLAFVYVTFPVSLLATGAGVATGVLVALAVTFMLLLGDQDERVRAPADVVAGKLPIVRTPKAIRPDSAWPGYFVVQAWLDWWVAVERVSRVTAGVWAGAAEGGMAAGWFTLALWPVVLPIVVFLLAGTIGAAGAMLLVAVALTVLALAGWVLAVVAVALLRGLDRLARLVRRSSGTCPHCYETSARPVYQCPGAHGDTAMHRDVRPGLLGVFWRRCGCGRRLPTMVVRAARVMTAYCPRCSAPLHDRAGLATDVRVPVFGAPSSGKTHLVMAGVVGLLRGPSPAEVTLADEHSRRTYDNFAQVIDSGGSASKTDAAHQPIAVTLRFRSGRREALLHVYDAAGEAISDAERNTEYFYLDGARTLVFVLDPFAIPAVRQRFRRTFETLFRTANASADLPEPSYQNVATRLRKSGVRTERQQRLAFVVSKLDLVRRLPGLDGLPDDSDAIRAWLLDEQMDNLVQAAERDFREVRYFAVSATDARLGRGPVAPFAWLLADEPIPLPGQRNPGESRADETTKA</sequence>
<organism evidence="4 5">
    <name type="scientific">Paractinoplanes bogorensis</name>
    <dbReference type="NCBI Taxonomy" id="1610840"/>
    <lineage>
        <taxon>Bacteria</taxon>
        <taxon>Bacillati</taxon>
        <taxon>Actinomycetota</taxon>
        <taxon>Actinomycetes</taxon>
        <taxon>Micromonosporales</taxon>
        <taxon>Micromonosporaceae</taxon>
        <taxon>Paractinoplanes</taxon>
    </lineage>
</organism>
<dbReference type="Proteomes" id="UP001519654">
    <property type="component" value="Unassembled WGS sequence"/>
</dbReference>
<keyword evidence="2" id="KW-0812">Transmembrane</keyword>
<feature type="transmembrane region" description="Helical" evidence="2">
    <location>
        <begin position="129"/>
        <end position="150"/>
    </location>
</feature>
<feature type="transmembrane region" description="Helical" evidence="2">
    <location>
        <begin position="156"/>
        <end position="184"/>
    </location>
</feature>
<dbReference type="RefSeq" id="WP_215792499.1">
    <property type="nucleotide sequence ID" value="NZ_JAHKKG010000011.1"/>
</dbReference>
<evidence type="ECO:0000313" key="4">
    <source>
        <dbReference type="EMBL" id="MBU2668231.1"/>
    </source>
</evidence>
<gene>
    <name evidence="4" type="ORF">KOI35_32440</name>
</gene>
<feature type="transmembrane region" description="Helical" evidence="2">
    <location>
        <begin position="34"/>
        <end position="57"/>
    </location>
</feature>
<dbReference type="InterPro" id="IPR045528">
    <property type="entry name" value="DO-GTPase2"/>
</dbReference>
<reference evidence="4 5" key="1">
    <citation type="submission" date="2021-06" db="EMBL/GenBank/DDBJ databases">
        <title>Actinoplanes lichenicola sp. nov., and Actinoplanes ovalisporus sp. nov., isolated from lichen in Thailand.</title>
        <authorList>
            <person name="Saeng-In P."/>
            <person name="Kanchanasin P."/>
            <person name="Yuki M."/>
            <person name="Kudo T."/>
            <person name="Ohkuma M."/>
            <person name="Phongsopitanun W."/>
            <person name="Tanasupawat S."/>
        </authorList>
    </citation>
    <scope>NUCLEOTIDE SEQUENCE [LARGE SCALE GENOMIC DNA]</scope>
    <source>
        <strain evidence="4 5">NBRC 110975</strain>
    </source>
</reference>
<proteinExistence type="predicted"/>
<feature type="domain" description="Double-GTPase 2" evidence="3">
    <location>
        <begin position="277"/>
        <end position="498"/>
    </location>
</feature>
<feature type="transmembrane region" description="Helical" evidence="2">
    <location>
        <begin position="7"/>
        <end position="28"/>
    </location>
</feature>
<evidence type="ECO:0000313" key="5">
    <source>
        <dbReference type="Proteomes" id="UP001519654"/>
    </source>
</evidence>
<comment type="caution">
    <text evidence="4">The sequence shown here is derived from an EMBL/GenBank/DDBJ whole genome shotgun (WGS) entry which is preliminary data.</text>
</comment>
<keyword evidence="2" id="KW-1133">Transmembrane helix</keyword>
<evidence type="ECO:0000256" key="1">
    <source>
        <dbReference type="SAM" id="MobiDB-lite"/>
    </source>
</evidence>